<organism evidence="4 5">
    <name type="scientific">Elaeis guineensis var. tenera</name>
    <name type="common">Oil palm</name>
    <dbReference type="NCBI Taxonomy" id="51953"/>
    <lineage>
        <taxon>Eukaryota</taxon>
        <taxon>Viridiplantae</taxon>
        <taxon>Streptophyta</taxon>
        <taxon>Embryophyta</taxon>
        <taxon>Tracheophyta</taxon>
        <taxon>Spermatophyta</taxon>
        <taxon>Magnoliopsida</taxon>
        <taxon>Liliopsida</taxon>
        <taxon>Arecaceae</taxon>
        <taxon>Arecoideae</taxon>
        <taxon>Cocoseae</taxon>
        <taxon>Elaeidinae</taxon>
        <taxon>Elaeis</taxon>
    </lineage>
</organism>
<evidence type="ECO:0000256" key="3">
    <source>
        <dbReference type="ARBA" id="ARBA00022946"/>
    </source>
</evidence>
<dbReference type="SMART" id="SM00733">
    <property type="entry name" value="Mterf"/>
    <property type="match status" value="5"/>
</dbReference>
<dbReference type="FunFam" id="1.25.70.10:FF:000001">
    <property type="entry name" value="Mitochondrial transcription termination factor-like"/>
    <property type="match status" value="1"/>
</dbReference>
<evidence type="ECO:0000313" key="4">
    <source>
        <dbReference type="Proteomes" id="UP000504607"/>
    </source>
</evidence>
<evidence type="ECO:0000256" key="2">
    <source>
        <dbReference type="ARBA" id="ARBA00022472"/>
    </source>
</evidence>
<dbReference type="Pfam" id="PF02536">
    <property type="entry name" value="mTERF"/>
    <property type="match status" value="1"/>
</dbReference>
<keyword evidence="2" id="KW-0804">Transcription</keyword>
<dbReference type="RefSeq" id="XP_019710147.1">
    <property type="nucleotide sequence ID" value="XM_019854588.1"/>
</dbReference>
<dbReference type="OrthoDB" id="617162at2759"/>
<dbReference type="InterPro" id="IPR003690">
    <property type="entry name" value="MTERF"/>
</dbReference>
<name>A0A6J0PQV0_ELAGV</name>
<dbReference type="GeneID" id="105056510"/>
<keyword evidence="3" id="KW-0809">Transit peptide</keyword>
<dbReference type="AlphaFoldDB" id="A0A6J0PQV0"/>
<comment type="similarity">
    <text evidence="1">Belongs to the mTERF family.</text>
</comment>
<dbReference type="PANTHER" id="PTHR13068:SF242">
    <property type="entry name" value="OS04G0637500 PROTEIN"/>
    <property type="match status" value="1"/>
</dbReference>
<dbReference type="InParanoid" id="A0A6J0PQV0"/>
<dbReference type="PANTHER" id="PTHR13068">
    <property type="entry name" value="CGI-12 PROTEIN-RELATED"/>
    <property type="match status" value="1"/>
</dbReference>
<gene>
    <name evidence="5" type="primary">LOC105056510</name>
</gene>
<dbReference type="GO" id="GO:0006353">
    <property type="term" value="P:DNA-templated transcription termination"/>
    <property type="evidence" value="ECO:0007669"/>
    <property type="project" value="UniProtKB-KW"/>
</dbReference>
<reference evidence="5" key="1">
    <citation type="submission" date="2025-08" db="UniProtKB">
        <authorList>
            <consortium name="RefSeq"/>
        </authorList>
    </citation>
    <scope>IDENTIFICATION</scope>
</reference>
<keyword evidence="2" id="KW-0805">Transcription regulation</keyword>
<accession>A0A6J0PQV0</accession>
<dbReference type="GO" id="GO:0003676">
    <property type="term" value="F:nucleic acid binding"/>
    <property type="evidence" value="ECO:0007669"/>
    <property type="project" value="InterPro"/>
</dbReference>
<keyword evidence="4" id="KW-1185">Reference proteome</keyword>
<dbReference type="Proteomes" id="UP000504607">
    <property type="component" value="Chromosome 13"/>
</dbReference>
<keyword evidence="2" id="KW-0806">Transcription termination</keyword>
<evidence type="ECO:0000313" key="5">
    <source>
        <dbReference type="RefSeq" id="XP_019710147.1"/>
    </source>
</evidence>
<protein>
    <submittedName>
        <fullName evidence="5">Transcription termination factor MTERF6, chloroplastic/mitochondrial</fullName>
    </submittedName>
</protein>
<dbReference type="InterPro" id="IPR038538">
    <property type="entry name" value="MTERF_sf"/>
</dbReference>
<proteinExistence type="inferred from homology"/>
<dbReference type="FunCoup" id="A0A6J0PQV0">
    <property type="interactions" value="29"/>
</dbReference>
<evidence type="ECO:0000256" key="1">
    <source>
        <dbReference type="ARBA" id="ARBA00007692"/>
    </source>
</evidence>
<dbReference type="Gene3D" id="1.25.70.10">
    <property type="entry name" value="Transcription termination factor 3, mitochondrial"/>
    <property type="match status" value="1"/>
</dbReference>
<dbReference type="KEGG" id="egu:105056510"/>
<sequence>MLPLAELSSSVLRRDSPRIFVGFFHRRLLSTADAGSVAVAPGENPSPKPHFMAEYLARSCGFSPDKAAEAASKHLRRIKSPQQPDSVLNFFRSHGFDDADIKKVVSRIPRCLGLDVEETLAPKFRALRDLGFSQSDVAHLILSNPSVLNLRFPQNVLPKVEFWRDLLGSDEFLIKWLKRKRWLFNYSIERTILPNLSLLRACGISDKRISLVAKQQPSIVCQKMESLQALADRVEGLGVPRHSSMFVWTLLSLQRVSTTTFEAKKKLMKSLGWSDSEFLSACQRQSTFLSKSAKAIQRKMEFLEKETGCEPSYVARYPELLMMSLEKRLVPRHHVMEMMKSQGLHGGAFQLATIMKLSEKKFTEKFVLCYKEKAPELHDLYVSLSCKGAPL</sequence>